<dbReference type="PANTHER" id="PTHR10545:SF29">
    <property type="entry name" value="GH14572P-RELATED"/>
    <property type="match status" value="1"/>
</dbReference>
<feature type="domain" description="N-acetyltransferase" evidence="5">
    <location>
        <begin position="25"/>
        <end position="186"/>
    </location>
</feature>
<name>A0A6A6U9V6_9PEZI</name>
<evidence type="ECO:0000256" key="1">
    <source>
        <dbReference type="ARBA" id="ARBA00008694"/>
    </source>
</evidence>
<dbReference type="FunFam" id="3.40.630.30:FF:000064">
    <property type="entry name" value="GNAT family acetyltransferase"/>
    <property type="match status" value="1"/>
</dbReference>
<sequence length="257" mass="28610">MSDQPIIRFATKDDVSSILFLIKELAIFENALDSVETTEQSLLDTLSFPNTPDAVSLSDFSPGFARTFLLIVPNSNVTDVPKAHDGSVAGMALFFTNYSTWRGAPGVYLEDLYVRQQFRRKGHARLLLGALAKETIRLGGKRLEWSCLNWNVNALKFYESIGAVKQSEWIGLRTDGEALESSFLCCTRTVKDQSGSTTNLHSSRGSTKPPPTFEYDGQRYLGCLQRIISGFQLARSCLAVYSQIWTLKNSVSGFRLL</sequence>
<evidence type="ECO:0000256" key="3">
    <source>
        <dbReference type="ARBA" id="ARBA00023315"/>
    </source>
</evidence>
<dbReference type="GO" id="GO:0008080">
    <property type="term" value="F:N-acetyltransferase activity"/>
    <property type="evidence" value="ECO:0007669"/>
    <property type="project" value="TreeGrafter"/>
</dbReference>
<dbReference type="AlphaFoldDB" id="A0A6A6U9V6"/>
<evidence type="ECO:0000259" key="5">
    <source>
        <dbReference type="PROSITE" id="PS51186"/>
    </source>
</evidence>
<dbReference type="Gene3D" id="3.40.630.30">
    <property type="match status" value="1"/>
</dbReference>
<keyword evidence="3 6" id="KW-0012">Acyltransferase</keyword>
<dbReference type="Pfam" id="PF00583">
    <property type="entry name" value="Acetyltransf_1"/>
    <property type="match status" value="1"/>
</dbReference>
<keyword evidence="2 6" id="KW-0808">Transferase</keyword>
<reference evidence="6" key="1">
    <citation type="journal article" date="2020" name="Stud. Mycol.">
        <title>101 Dothideomycetes genomes: a test case for predicting lifestyles and emergence of pathogens.</title>
        <authorList>
            <person name="Haridas S."/>
            <person name="Albert R."/>
            <person name="Binder M."/>
            <person name="Bloem J."/>
            <person name="Labutti K."/>
            <person name="Salamov A."/>
            <person name="Andreopoulos B."/>
            <person name="Baker S."/>
            <person name="Barry K."/>
            <person name="Bills G."/>
            <person name="Bluhm B."/>
            <person name="Cannon C."/>
            <person name="Castanera R."/>
            <person name="Culley D."/>
            <person name="Daum C."/>
            <person name="Ezra D."/>
            <person name="Gonzalez J."/>
            <person name="Henrissat B."/>
            <person name="Kuo A."/>
            <person name="Liang C."/>
            <person name="Lipzen A."/>
            <person name="Lutzoni F."/>
            <person name="Magnuson J."/>
            <person name="Mondo S."/>
            <person name="Nolan M."/>
            <person name="Ohm R."/>
            <person name="Pangilinan J."/>
            <person name="Park H.-J."/>
            <person name="Ramirez L."/>
            <person name="Alfaro M."/>
            <person name="Sun H."/>
            <person name="Tritt A."/>
            <person name="Yoshinaga Y."/>
            <person name="Zwiers L.-H."/>
            <person name="Turgeon B."/>
            <person name="Goodwin S."/>
            <person name="Spatafora J."/>
            <person name="Crous P."/>
            <person name="Grigoriev I."/>
        </authorList>
    </citation>
    <scope>NUCLEOTIDE SEQUENCE</scope>
    <source>
        <strain evidence="6">CBS 115976</strain>
    </source>
</reference>
<feature type="region of interest" description="Disordered" evidence="4">
    <location>
        <begin position="193"/>
        <end position="212"/>
    </location>
</feature>
<dbReference type="InterPro" id="IPR000182">
    <property type="entry name" value="GNAT_dom"/>
</dbReference>
<keyword evidence="7" id="KW-1185">Reference proteome</keyword>
<dbReference type="InterPro" id="IPR051016">
    <property type="entry name" value="Diverse_Substrate_AcTransf"/>
</dbReference>
<protein>
    <submittedName>
        <fullName evidence="6">Acyl-CoA N-acyltransferase</fullName>
    </submittedName>
</protein>
<dbReference type="CDD" id="cd04301">
    <property type="entry name" value="NAT_SF"/>
    <property type="match status" value="1"/>
</dbReference>
<dbReference type="OrthoDB" id="7305308at2759"/>
<feature type="compositionally biased region" description="Polar residues" evidence="4">
    <location>
        <begin position="193"/>
        <end position="206"/>
    </location>
</feature>
<accession>A0A6A6U9V6</accession>
<evidence type="ECO:0000256" key="4">
    <source>
        <dbReference type="SAM" id="MobiDB-lite"/>
    </source>
</evidence>
<proteinExistence type="inferred from homology"/>
<dbReference type="PANTHER" id="PTHR10545">
    <property type="entry name" value="DIAMINE N-ACETYLTRANSFERASE"/>
    <property type="match status" value="1"/>
</dbReference>
<evidence type="ECO:0000313" key="7">
    <source>
        <dbReference type="Proteomes" id="UP000799302"/>
    </source>
</evidence>
<organism evidence="6 7">
    <name type="scientific">Microthyrium microscopicum</name>
    <dbReference type="NCBI Taxonomy" id="703497"/>
    <lineage>
        <taxon>Eukaryota</taxon>
        <taxon>Fungi</taxon>
        <taxon>Dikarya</taxon>
        <taxon>Ascomycota</taxon>
        <taxon>Pezizomycotina</taxon>
        <taxon>Dothideomycetes</taxon>
        <taxon>Dothideomycetes incertae sedis</taxon>
        <taxon>Microthyriales</taxon>
        <taxon>Microthyriaceae</taxon>
        <taxon>Microthyrium</taxon>
    </lineage>
</organism>
<dbReference type="InterPro" id="IPR016181">
    <property type="entry name" value="Acyl_CoA_acyltransferase"/>
</dbReference>
<gene>
    <name evidence="6" type="ORF">BT63DRAFT_456017</name>
</gene>
<dbReference type="SUPFAM" id="SSF55729">
    <property type="entry name" value="Acyl-CoA N-acyltransferases (Nat)"/>
    <property type="match status" value="1"/>
</dbReference>
<dbReference type="Proteomes" id="UP000799302">
    <property type="component" value="Unassembled WGS sequence"/>
</dbReference>
<evidence type="ECO:0000313" key="6">
    <source>
        <dbReference type="EMBL" id="KAF2668381.1"/>
    </source>
</evidence>
<dbReference type="PROSITE" id="PS51186">
    <property type="entry name" value="GNAT"/>
    <property type="match status" value="1"/>
</dbReference>
<evidence type="ECO:0000256" key="2">
    <source>
        <dbReference type="ARBA" id="ARBA00022679"/>
    </source>
</evidence>
<comment type="similarity">
    <text evidence="1">Belongs to the acetyltransferase family.</text>
</comment>
<dbReference type="EMBL" id="MU004236">
    <property type="protein sequence ID" value="KAF2668381.1"/>
    <property type="molecule type" value="Genomic_DNA"/>
</dbReference>